<comment type="caution">
    <text evidence="1">The sequence shown here is derived from an EMBL/GenBank/DDBJ whole genome shotgun (WGS) entry which is preliminary data.</text>
</comment>
<reference evidence="1 2" key="1">
    <citation type="submission" date="2020-08" db="EMBL/GenBank/DDBJ databases">
        <title>A Genomic Blueprint of the Chicken Gut Microbiome.</title>
        <authorList>
            <person name="Gilroy R."/>
            <person name="Ravi A."/>
            <person name="Getino M."/>
            <person name="Pursley I."/>
            <person name="Horton D.L."/>
            <person name="Alikhan N.-F."/>
            <person name="Baker D."/>
            <person name="Gharbi K."/>
            <person name="Hall N."/>
            <person name="Watson M."/>
            <person name="Adriaenssens E.M."/>
            <person name="Foster-Nyarko E."/>
            <person name="Jarju S."/>
            <person name="Secka A."/>
            <person name="Antonio M."/>
            <person name="Oren A."/>
            <person name="Chaudhuri R."/>
            <person name="La Ragione R.M."/>
            <person name="Hildebrand F."/>
            <person name="Pallen M.J."/>
        </authorList>
    </citation>
    <scope>NUCLEOTIDE SEQUENCE [LARGE SCALE GENOMIC DNA]</scope>
    <source>
        <strain evidence="1 2">Sa1BUA2</strain>
    </source>
</reference>
<sequence>MPINEMNFLQIIKKSMSEVNNRGAVKVNYKALNKLLEEHERLSNYNGDIEENKDFAIEDEDVDSYGNETVTVNYKALVELIDRYERLFEFIKIRNVHISQLKIRQNAP</sequence>
<dbReference type="Proteomes" id="UP000648182">
    <property type="component" value="Unassembled WGS sequence"/>
</dbReference>
<gene>
    <name evidence="1" type="ORF">H9631_20540</name>
</gene>
<accession>A0ABR8VSC4</accession>
<evidence type="ECO:0000313" key="1">
    <source>
        <dbReference type="EMBL" id="MBD8007436.1"/>
    </source>
</evidence>
<proteinExistence type="predicted"/>
<name>A0ABR8VSC4_9BACI</name>
<protein>
    <submittedName>
        <fullName evidence="1">Uncharacterized protein</fullName>
    </submittedName>
</protein>
<organism evidence="1 2">
    <name type="scientific">Bacillus norwichensis</name>
    <dbReference type="NCBI Taxonomy" id="2762217"/>
    <lineage>
        <taxon>Bacteria</taxon>
        <taxon>Bacillati</taxon>
        <taxon>Bacillota</taxon>
        <taxon>Bacilli</taxon>
        <taxon>Bacillales</taxon>
        <taxon>Bacillaceae</taxon>
        <taxon>Bacillus</taxon>
    </lineage>
</organism>
<dbReference type="RefSeq" id="WP_191816061.1">
    <property type="nucleotide sequence ID" value="NZ_JACSPV010000060.1"/>
</dbReference>
<dbReference type="EMBL" id="JACSPV010000060">
    <property type="protein sequence ID" value="MBD8007436.1"/>
    <property type="molecule type" value="Genomic_DNA"/>
</dbReference>
<keyword evidence="2" id="KW-1185">Reference proteome</keyword>
<evidence type="ECO:0000313" key="2">
    <source>
        <dbReference type="Proteomes" id="UP000648182"/>
    </source>
</evidence>